<dbReference type="RefSeq" id="WP_092087189.1">
    <property type="nucleotide sequence ID" value="NZ_FMZW01000032.1"/>
</dbReference>
<feature type="region of interest" description="Disordered" evidence="1">
    <location>
        <begin position="1"/>
        <end position="25"/>
    </location>
</feature>
<sequence>MADKVGASHSSTAGGAAGTAAAAAGSTAAEAAGEAAFNRQLAALTATSTKAAERDVELRVVTTELSTVKKVADERVQ</sequence>
<name>A0A1G7F3G3_9BRAD</name>
<accession>A0A1G7F3G3</accession>
<reference evidence="2 3" key="1">
    <citation type="submission" date="2016-10" db="EMBL/GenBank/DDBJ databases">
        <authorList>
            <person name="de Groot N.N."/>
        </authorList>
    </citation>
    <scope>NUCLEOTIDE SEQUENCE [LARGE SCALE GENOMIC DNA]</scope>
    <source>
        <strain evidence="2 3">R5</strain>
    </source>
</reference>
<evidence type="ECO:0008006" key="4">
    <source>
        <dbReference type="Google" id="ProtNLM"/>
    </source>
</evidence>
<proteinExistence type="predicted"/>
<evidence type="ECO:0000256" key="1">
    <source>
        <dbReference type="SAM" id="MobiDB-lite"/>
    </source>
</evidence>
<evidence type="ECO:0000313" key="2">
    <source>
        <dbReference type="EMBL" id="SDE70372.1"/>
    </source>
</evidence>
<gene>
    <name evidence="2" type="ORF">SAMN05216337_103258</name>
</gene>
<evidence type="ECO:0000313" key="3">
    <source>
        <dbReference type="Proteomes" id="UP000199245"/>
    </source>
</evidence>
<dbReference type="AlphaFoldDB" id="A0A1G7F3G3"/>
<dbReference type="EMBL" id="FMZW01000032">
    <property type="protein sequence ID" value="SDE70372.1"/>
    <property type="molecule type" value="Genomic_DNA"/>
</dbReference>
<feature type="compositionally biased region" description="Low complexity" evidence="1">
    <location>
        <begin position="7"/>
        <end position="25"/>
    </location>
</feature>
<organism evidence="2 3">
    <name type="scientific">Bradyrhizobium brasilense</name>
    <dbReference type="NCBI Taxonomy" id="1419277"/>
    <lineage>
        <taxon>Bacteria</taxon>
        <taxon>Pseudomonadati</taxon>
        <taxon>Pseudomonadota</taxon>
        <taxon>Alphaproteobacteria</taxon>
        <taxon>Hyphomicrobiales</taxon>
        <taxon>Nitrobacteraceae</taxon>
        <taxon>Bradyrhizobium</taxon>
    </lineage>
</organism>
<protein>
    <recommendedName>
        <fullName evidence="4">Nodulation protein NopA</fullName>
    </recommendedName>
</protein>
<dbReference type="Proteomes" id="UP000199245">
    <property type="component" value="Unassembled WGS sequence"/>
</dbReference>